<dbReference type="AlphaFoldDB" id="A0A8J2U3C8"/>
<evidence type="ECO:0000313" key="2">
    <source>
        <dbReference type="Proteomes" id="UP000619743"/>
    </source>
</evidence>
<dbReference type="EMBL" id="BMDX01000003">
    <property type="protein sequence ID" value="GGA70173.1"/>
    <property type="molecule type" value="Genomic_DNA"/>
</dbReference>
<dbReference type="RefSeq" id="WP_087504739.1">
    <property type="nucleotide sequence ID" value="NZ_BMDX01000003.1"/>
</dbReference>
<dbReference type="Pfam" id="PF00300">
    <property type="entry name" value="His_Phos_1"/>
    <property type="match status" value="1"/>
</dbReference>
<organism evidence="1 2">
    <name type="scientific">Neiella marina</name>
    <dbReference type="NCBI Taxonomy" id="508461"/>
    <lineage>
        <taxon>Bacteria</taxon>
        <taxon>Pseudomonadati</taxon>
        <taxon>Pseudomonadota</taxon>
        <taxon>Gammaproteobacteria</taxon>
        <taxon>Alteromonadales</taxon>
        <taxon>Echinimonadaceae</taxon>
        <taxon>Neiella</taxon>
    </lineage>
</organism>
<dbReference type="PANTHER" id="PTHR47623">
    <property type="entry name" value="OS09G0287300 PROTEIN"/>
    <property type="match status" value="1"/>
</dbReference>
<accession>A0A8J2U3C8</accession>
<dbReference type="Proteomes" id="UP000619743">
    <property type="component" value="Unassembled WGS sequence"/>
</dbReference>
<proteinExistence type="predicted"/>
<dbReference type="InterPro" id="IPR013078">
    <property type="entry name" value="His_Pase_superF_clade-1"/>
</dbReference>
<name>A0A8J2U3C8_9GAMM</name>
<dbReference type="Gene3D" id="3.40.50.1240">
    <property type="entry name" value="Phosphoglycerate mutase-like"/>
    <property type="match status" value="1"/>
</dbReference>
<sequence>MMNQQILLIRHAKSSWRHDVADHLRPLNVRGYQASETMAQRDILLSSKPDIILCSPAVRAYTTAGSLIASMQLEPRILLVEPRLYPGDAQDMLALLKQRDESVIWLVGHNPSIHELSETLAGHEIEAFPTLAVAKFGITKDASELFEFDYPKNT</sequence>
<dbReference type="OrthoDB" id="9810154at2"/>
<dbReference type="SMART" id="SM00855">
    <property type="entry name" value="PGAM"/>
    <property type="match status" value="1"/>
</dbReference>
<dbReference type="InterPro" id="IPR029033">
    <property type="entry name" value="His_PPase_superfam"/>
</dbReference>
<keyword evidence="2" id="KW-1185">Reference proteome</keyword>
<dbReference type="CDD" id="cd07067">
    <property type="entry name" value="HP_PGM_like"/>
    <property type="match status" value="1"/>
</dbReference>
<gene>
    <name evidence="1" type="ORF">GCM10011369_09850</name>
</gene>
<comment type="caution">
    <text evidence="1">The sequence shown here is derived from an EMBL/GenBank/DDBJ whole genome shotgun (WGS) entry which is preliminary data.</text>
</comment>
<protein>
    <submittedName>
        <fullName evidence="1">Phosphohistidine phosphatase</fullName>
    </submittedName>
</protein>
<evidence type="ECO:0000313" key="1">
    <source>
        <dbReference type="EMBL" id="GGA70173.1"/>
    </source>
</evidence>
<dbReference type="PANTHER" id="PTHR47623:SF1">
    <property type="entry name" value="OS09G0287300 PROTEIN"/>
    <property type="match status" value="1"/>
</dbReference>
<reference evidence="2" key="1">
    <citation type="journal article" date="2019" name="Int. J. Syst. Evol. Microbiol.">
        <title>The Global Catalogue of Microorganisms (GCM) 10K type strain sequencing project: providing services to taxonomists for standard genome sequencing and annotation.</title>
        <authorList>
            <consortium name="The Broad Institute Genomics Platform"/>
            <consortium name="The Broad Institute Genome Sequencing Center for Infectious Disease"/>
            <person name="Wu L."/>
            <person name="Ma J."/>
        </authorList>
    </citation>
    <scope>NUCLEOTIDE SEQUENCE [LARGE SCALE GENOMIC DNA]</scope>
    <source>
        <strain evidence="2">CGMCC 1.10130</strain>
    </source>
</reference>
<dbReference type="SUPFAM" id="SSF53254">
    <property type="entry name" value="Phosphoglycerate mutase-like"/>
    <property type="match status" value="1"/>
</dbReference>